<proteinExistence type="predicted"/>
<reference evidence="1 2" key="1">
    <citation type="submission" date="2015-06" db="EMBL/GenBank/DDBJ databases">
        <title>Draft genome sequence of beer spoilage bacterium Megasphaera cerevisiae type strain 20462.</title>
        <authorList>
            <person name="Kutumbaka K."/>
            <person name="Pasmowitz J."/>
            <person name="Mategko J."/>
            <person name="Reyes D."/>
            <person name="Friedrich A."/>
            <person name="Han S."/>
            <person name="Martens-Habbena W."/>
            <person name="Neal-McKinney J."/>
            <person name="Janagama H.K."/>
            <person name="Nadala C."/>
            <person name="Samadpour M."/>
        </authorList>
    </citation>
    <scope>NUCLEOTIDE SEQUENCE [LARGE SCALE GENOMIC DNA]</scope>
    <source>
        <strain evidence="1 2">DSM 20462</strain>
    </source>
</reference>
<dbReference type="OrthoDB" id="581382at2"/>
<dbReference type="InParanoid" id="A0A0J6ZJZ8"/>
<organism evidence="1 2">
    <name type="scientific">Megasphaera cerevisiae DSM 20462</name>
    <dbReference type="NCBI Taxonomy" id="1122219"/>
    <lineage>
        <taxon>Bacteria</taxon>
        <taxon>Bacillati</taxon>
        <taxon>Bacillota</taxon>
        <taxon>Negativicutes</taxon>
        <taxon>Veillonellales</taxon>
        <taxon>Veillonellaceae</taxon>
        <taxon>Megasphaera</taxon>
    </lineage>
</organism>
<dbReference type="STRING" id="39029.BSR42_13620"/>
<dbReference type="RefSeq" id="WP_048515618.1">
    <property type="nucleotide sequence ID" value="NZ_FUXD01000087.1"/>
</dbReference>
<name>A0A0J6ZJZ8_9FIRM</name>
<evidence type="ECO:0000313" key="1">
    <source>
        <dbReference type="EMBL" id="KMO85206.1"/>
    </source>
</evidence>
<dbReference type="AlphaFoldDB" id="A0A0J6ZJZ8"/>
<dbReference type="Proteomes" id="UP000036503">
    <property type="component" value="Unassembled WGS sequence"/>
</dbReference>
<sequence>MSLDVIQTECLSYDDSVQGAIAFSDGIIDVYDWNSQEFIGYEVHAGLVFIDATIGNVGRIRNTLAHECFHWYKHRHYFNYNRFHNNGQEFAFRCEKSKVNASNQTSIKTDIETMEWQAKMMAPRILMPKKAAKILLTNLIKGSESFVNRAEAAELMVTKFANTFNVSRQSAAIRMLQLGFTDAEPLCSYDTTESDFANGAKYKSQAQMHRTPIDLFTAFEIYRENELLRESLHTGAFLFADGYFVINDSRYVSSSNDQQAHLTAYAKTHLAECTLDFSVKLVNTSLMRSTKTLLYRHDAEFQKEAVFDANTQNTELFNKAKDFENKLKRSQSTHKTSTKWLWERMQEEHWNSSTFQENTKLDAINYTRVQKPEHKFKMGALVAMGVGLRLTPTEMDEILSLTGLAFDPNDKEQQAYAYLFSGYAGRSIDDCNEFLREIDVTELGSQQRLEPMKKSL</sequence>
<protein>
    <recommendedName>
        <fullName evidence="3">IrrE N-terminal-like domain-containing protein</fullName>
    </recommendedName>
</protein>
<dbReference type="EMBL" id="LEKT01000092">
    <property type="protein sequence ID" value="KMO85206.1"/>
    <property type="molecule type" value="Genomic_DNA"/>
</dbReference>
<evidence type="ECO:0000313" key="2">
    <source>
        <dbReference type="Proteomes" id="UP000036503"/>
    </source>
</evidence>
<evidence type="ECO:0008006" key="3">
    <source>
        <dbReference type="Google" id="ProtNLM"/>
    </source>
</evidence>
<gene>
    <name evidence="1" type="ORF">AB840_14865</name>
</gene>
<comment type="caution">
    <text evidence="1">The sequence shown here is derived from an EMBL/GenBank/DDBJ whole genome shotgun (WGS) entry which is preliminary data.</text>
</comment>
<keyword evidence="2" id="KW-1185">Reference proteome</keyword>
<dbReference type="PATRIC" id="fig|1122219.3.peg.3499"/>
<accession>A0A0J6ZJZ8</accession>